<keyword evidence="2" id="KW-1185">Reference proteome</keyword>
<gene>
    <name evidence="1" type="primary">WBGene00280149</name>
</gene>
<reference evidence="1" key="2">
    <citation type="submission" date="2022-06" db="UniProtKB">
        <authorList>
            <consortium name="EnsemblMetazoa"/>
        </authorList>
    </citation>
    <scope>IDENTIFICATION</scope>
    <source>
        <strain evidence="1">PS312</strain>
    </source>
</reference>
<organism evidence="1 2">
    <name type="scientific">Pristionchus pacificus</name>
    <name type="common">Parasitic nematode worm</name>
    <dbReference type="NCBI Taxonomy" id="54126"/>
    <lineage>
        <taxon>Eukaryota</taxon>
        <taxon>Metazoa</taxon>
        <taxon>Ecdysozoa</taxon>
        <taxon>Nematoda</taxon>
        <taxon>Chromadorea</taxon>
        <taxon>Rhabditida</taxon>
        <taxon>Rhabditina</taxon>
        <taxon>Diplogasteromorpha</taxon>
        <taxon>Diplogasteroidea</taxon>
        <taxon>Neodiplogasteridae</taxon>
        <taxon>Pristionchus</taxon>
    </lineage>
</organism>
<name>A0A2A6CND0_PRIPA</name>
<accession>A0A2A6CND0</accession>
<evidence type="ECO:0000313" key="2">
    <source>
        <dbReference type="Proteomes" id="UP000005239"/>
    </source>
</evidence>
<accession>A0A8R1Z1M2</accession>
<dbReference type="Proteomes" id="UP000005239">
    <property type="component" value="Unassembled WGS sequence"/>
</dbReference>
<dbReference type="EnsemblMetazoa" id="PPA41780.1">
    <property type="protein sequence ID" value="PPA41780.1"/>
    <property type="gene ID" value="WBGene00280149"/>
</dbReference>
<protein>
    <submittedName>
        <fullName evidence="1">Uncharacterized protein</fullName>
    </submittedName>
</protein>
<proteinExistence type="predicted"/>
<reference evidence="2" key="1">
    <citation type="journal article" date="2008" name="Nat. Genet.">
        <title>The Pristionchus pacificus genome provides a unique perspective on nematode lifestyle and parasitism.</title>
        <authorList>
            <person name="Dieterich C."/>
            <person name="Clifton S.W."/>
            <person name="Schuster L.N."/>
            <person name="Chinwalla A."/>
            <person name="Delehaunty K."/>
            <person name="Dinkelacker I."/>
            <person name="Fulton L."/>
            <person name="Fulton R."/>
            <person name="Godfrey J."/>
            <person name="Minx P."/>
            <person name="Mitreva M."/>
            <person name="Roeseler W."/>
            <person name="Tian H."/>
            <person name="Witte H."/>
            <person name="Yang S.P."/>
            <person name="Wilson R.K."/>
            <person name="Sommer R.J."/>
        </authorList>
    </citation>
    <scope>NUCLEOTIDE SEQUENCE [LARGE SCALE GENOMIC DNA]</scope>
    <source>
        <strain evidence="2">PS312</strain>
    </source>
</reference>
<evidence type="ECO:0000313" key="1">
    <source>
        <dbReference type="EnsemblMetazoa" id="PPA41780.1"/>
    </source>
</evidence>
<dbReference type="AlphaFoldDB" id="A0A2A6CND0"/>
<sequence>MNCVLISALLLLCASLTIRASPPYFTYRTRRYRMLDGSFRRPYRLPSSSVLLGNNWLQLEAPTSSTVREERKRLPYYHGFGKGR</sequence>